<dbReference type="EMBL" id="PISE01000021">
    <property type="protein sequence ID" value="PKG23661.1"/>
    <property type="molecule type" value="Genomic_DNA"/>
</dbReference>
<dbReference type="PROSITE" id="PS00818">
    <property type="entry name" value="DPS_1"/>
    <property type="match status" value="1"/>
</dbReference>
<dbReference type="Pfam" id="PF00210">
    <property type="entry name" value="Ferritin"/>
    <property type="match status" value="1"/>
</dbReference>
<dbReference type="InterPro" id="IPR002177">
    <property type="entry name" value="DPS_DNA-bd"/>
</dbReference>
<dbReference type="InterPro" id="IPR009078">
    <property type="entry name" value="Ferritin-like_SF"/>
</dbReference>
<dbReference type="Gene3D" id="1.20.1260.10">
    <property type="match status" value="1"/>
</dbReference>
<gene>
    <name evidence="4" type="ORF">CWS01_10580</name>
</gene>
<dbReference type="PIRSF" id="PIRSF005900">
    <property type="entry name" value="Dps"/>
    <property type="match status" value="1"/>
</dbReference>
<dbReference type="SUPFAM" id="SSF47240">
    <property type="entry name" value="Ferritin-like"/>
    <property type="match status" value="1"/>
</dbReference>
<dbReference type="PANTHER" id="PTHR42932">
    <property type="entry name" value="GENERAL STRESS PROTEIN 20U"/>
    <property type="match status" value="1"/>
</dbReference>
<evidence type="ECO:0000313" key="4">
    <source>
        <dbReference type="EMBL" id="PKG23661.1"/>
    </source>
</evidence>
<proteinExistence type="inferred from homology"/>
<comment type="caution">
    <text evidence="4">The sequence shown here is derived from an EMBL/GenBank/DDBJ whole genome shotgun (WGS) entry which is preliminary data.</text>
</comment>
<keyword evidence="5" id="KW-1185">Reference proteome</keyword>
<dbReference type="InterPro" id="IPR008331">
    <property type="entry name" value="Ferritin_DPS_dom"/>
</dbReference>
<accession>A0A2N0Z2C7</accession>
<evidence type="ECO:0000256" key="1">
    <source>
        <dbReference type="ARBA" id="ARBA00009497"/>
    </source>
</evidence>
<dbReference type="RefSeq" id="WP_101177170.1">
    <property type="nucleotide sequence ID" value="NZ_PISE01000021.1"/>
</dbReference>
<dbReference type="PRINTS" id="PR01346">
    <property type="entry name" value="HELNAPAPROT"/>
</dbReference>
<protein>
    <submittedName>
        <fullName evidence="4">DNA starvation/stationary phase protection protein</fullName>
    </submittedName>
</protein>
<name>A0A2N0Z2C7_9BACI</name>
<reference evidence="4 5" key="1">
    <citation type="journal article" date="2003" name="Int. J. Syst. Evol. Microbiol.">
        <title>Bacillus nealsonii sp. nov., isolated from a spacecraft-assembly facility, whose spores are gamma-radiation resistant.</title>
        <authorList>
            <person name="Venkateswaran K."/>
            <person name="Kempf M."/>
            <person name="Chen F."/>
            <person name="Satomi M."/>
            <person name="Nicholson W."/>
            <person name="Kern R."/>
        </authorList>
    </citation>
    <scope>NUCLEOTIDE SEQUENCE [LARGE SCALE GENOMIC DNA]</scope>
    <source>
        <strain evidence="4 5">FO-92</strain>
    </source>
</reference>
<sequence length="150" mass="17018">MGLQTKVELEKELNVQIANWSVLYTKLHQHHWYVKGPLFFTLHEKFEELYNEAAAAVDEIAERLLAIGGKPVSTLKEFIETSTLTETTEKLTASEMVRSLVEDFSQVNTQLKALAEHADQLDDTITNDLAVSLIGNIEKHVWMLTAYLSE</sequence>
<evidence type="ECO:0000313" key="5">
    <source>
        <dbReference type="Proteomes" id="UP000233375"/>
    </source>
</evidence>
<comment type="similarity">
    <text evidence="1 2">Belongs to the Dps family.</text>
</comment>
<dbReference type="GO" id="GO:0016722">
    <property type="term" value="F:oxidoreductase activity, acting on metal ions"/>
    <property type="evidence" value="ECO:0007669"/>
    <property type="project" value="InterPro"/>
</dbReference>
<dbReference type="OrthoDB" id="9797023at2"/>
<dbReference type="GO" id="GO:0008199">
    <property type="term" value="F:ferric iron binding"/>
    <property type="evidence" value="ECO:0007669"/>
    <property type="project" value="InterPro"/>
</dbReference>
<dbReference type="CDD" id="cd01043">
    <property type="entry name" value="DPS"/>
    <property type="match status" value="1"/>
</dbReference>
<feature type="domain" description="Ferritin/DPS" evidence="3">
    <location>
        <begin position="11"/>
        <end position="149"/>
    </location>
</feature>
<evidence type="ECO:0000259" key="3">
    <source>
        <dbReference type="Pfam" id="PF00210"/>
    </source>
</evidence>
<dbReference type="AlphaFoldDB" id="A0A2N0Z2C7"/>
<evidence type="ECO:0000256" key="2">
    <source>
        <dbReference type="RuleBase" id="RU003875"/>
    </source>
</evidence>
<dbReference type="InterPro" id="IPR023188">
    <property type="entry name" value="DPS_DNA-bd_CS"/>
</dbReference>
<dbReference type="InterPro" id="IPR012347">
    <property type="entry name" value="Ferritin-like"/>
</dbReference>
<organism evidence="4 5">
    <name type="scientific">Niallia nealsonii</name>
    <dbReference type="NCBI Taxonomy" id="115979"/>
    <lineage>
        <taxon>Bacteria</taxon>
        <taxon>Bacillati</taxon>
        <taxon>Bacillota</taxon>
        <taxon>Bacilli</taxon>
        <taxon>Bacillales</taxon>
        <taxon>Bacillaceae</taxon>
        <taxon>Niallia</taxon>
    </lineage>
</organism>
<dbReference type="PROSITE" id="PS00819">
    <property type="entry name" value="DPS_2"/>
    <property type="match status" value="1"/>
</dbReference>
<dbReference type="PANTHER" id="PTHR42932:SF1">
    <property type="entry name" value="GENERAL STRESS PROTEIN 20U"/>
    <property type="match status" value="1"/>
</dbReference>
<dbReference type="Proteomes" id="UP000233375">
    <property type="component" value="Unassembled WGS sequence"/>
</dbReference>